<reference evidence="2 3" key="1">
    <citation type="submission" date="2016-04" db="EMBL/GenBank/DDBJ databases">
        <title>ATOL: Assembling a taxonomically balanced genome-scale reconstruction of the evolutionary history of the Enterobacteriaceae.</title>
        <authorList>
            <person name="Plunkett G.III."/>
            <person name="Neeno-Eckwall E.C."/>
            <person name="Glasner J.D."/>
            <person name="Perna N.T."/>
        </authorList>
    </citation>
    <scope>NUCLEOTIDE SEQUENCE [LARGE SCALE GENOMIC DNA]</scope>
    <source>
        <strain evidence="2 3">ATCC 51607</strain>
    </source>
</reference>
<evidence type="ECO:0000313" key="2">
    <source>
        <dbReference type="EMBL" id="OAT15838.1"/>
    </source>
</evidence>
<dbReference type="Proteomes" id="UP000078286">
    <property type="component" value="Unassembled WGS sequence"/>
</dbReference>
<proteinExistence type="predicted"/>
<dbReference type="PATRIC" id="fig|1354255.3.peg.3381"/>
<evidence type="ECO:0000313" key="3">
    <source>
        <dbReference type="Proteomes" id="UP000078286"/>
    </source>
</evidence>
<protein>
    <submittedName>
        <fullName evidence="2">ParE family toxin protein</fullName>
    </submittedName>
</protein>
<keyword evidence="3" id="KW-1185">Reference proteome</keyword>
<gene>
    <name evidence="2" type="ORF">M979_3286</name>
</gene>
<evidence type="ECO:0000256" key="1">
    <source>
        <dbReference type="ARBA" id="ARBA00022649"/>
    </source>
</evidence>
<dbReference type="Pfam" id="PF05016">
    <property type="entry name" value="ParE_toxin"/>
    <property type="match status" value="1"/>
</dbReference>
<dbReference type="InterPro" id="IPR035093">
    <property type="entry name" value="RelE/ParE_toxin_dom_sf"/>
</dbReference>
<keyword evidence="1" id="KW-1277">Toxin-antitoxin system</keyword>
<name>A0A1B7HJR1_9ENTR</name>
<dbReference type="AlphaFoldDB" id="A0A1B7HJR1"/>
<dbReference type="Gene3D" id="3.30.2310.20">
    <property type="entry name" value="RelE-like"/>
    <property type="match status" value="1"/>
</dbReference>
<dbReference type="EMBL" id="LXEO01000049">
    <property type="protein sequence ID" value="OAT15838.1"/>
    <property type="molecule type" value="Genomic_DNA"/>
</dbReference>
<comment type="caution">
    <text evidence="2">The sequence shown here is derived from an EMBL/GenBank/DDBJ whole genome shotgun (WGS) entry which is preliminary data.</text>
</comment>
<dbReference type="RefSeq" id="WP_034460435.1">
    <property type="nucleotide sequence ID" value="NZ_LXEO01000049.1"/>
</dbReference>
<dbReference type="InterPro" id="IPR007712">
    <property type="entry name" value="RelE/ParE_toxin"/>
</dbReference>
<organism evidence="2 3">
    <name type="scientific">Buttiauxella noackiae ATCC 51607</name>
    <dbReference type="NCBI Taxonomy" id="1354255"/>
    <lineage>
        <taxon>Bacteria</taxon>
        <taxon>Pseudomonadati</taxon>
        <taxon>Pseudomonadota</taxon>
        <taxon>Gammaproteobacteria</taxon>
        <taxon>Enterobacterales</taxon>
        <taxon>Enterobacteriaceae</taxon>
        <taxon>Buttiauxella</taxon>
    </lineage>
</organism>
<accession>A0A1B7HJR1</accession>
<sequence length="100" mass="11568">MAGYKLTEDAREDLRELKGFSLKQFGDLITREYLVGMRVTLQHLAKMPGMGMDESDDLFPGVWSFPYMSHMLYYQKAEAGIVVIGIIHQSRMPELLLKRR</sequence>